<protein>
    <submittedName>
        <fullName evidence="1">Uncharacterized protein</fullName>
    </submittedName>
</protein>
<name>B9SVK2_RICCO</name>
<gene>
    <name evidence="1" type="ORF">RCOM_0538350</name>
</gene>
<accession>B9SVK2</accession>
<proteinExistence type="predicted"/>
<dbReference type="InParanoid" id="B9SVK2"/>
<dbReference type="AlphaFoldDB" id="B9SVK2"/>
<dbReference type="Proteomes" id="UP000008311">
    <property type="component" value="Unassembled WGS sequence"/>
</dbReference>
<keyword evidence="2" id="KW-1185">Reference proteome</keyword>
<dbReference type="EMBL" id="EQ974169">
    <property type="protein sequence ID" value="EEF32383.1"/>
    <property type="molecule type" value="Genomic_DNA"/>
</dbReference>
<evidence type="ECO:0000313" key="1">
    <source>
        <dbReference type="EMBL" id="EEF32383.1"/>
    </source>
</evidence>
<organism evidence="1 2">
    <name type="scientific">Ricinus communis</name>
    <name type="common">Castor bean</name>
    <dbReference type="NCBI Taxonomy" id="3988"/>
    <lineage>
        <taxon>Eukaryota</taxon>
        <taxon>Viridiplantae</taxon>
        <taxon>Streptophyta</taxon>
        <taxon>Embryophyta</taxon>
        <taxon>Tracheophyta</taxon>
        <taxon>Spermatophyta</taxon>
        <taxon>Magnoliopsida</taxon>
        <taxon>eudicotyledons</taxon>
        <taxon>Gunneridae</taxon>
        <taxon>Pentapetalae</taxon>
        <taxon>rosids</taxon>
        <taxon>fabids</taxon>
        <taxon>Malpighiales</taxon>
        <taxon>Euphorbiaceae</taxon>
        <taxon>Acalyphoideae</taxon>
        <taxon>Acalypheae</taxon>
        <taxon>Ricinus</taxon>
    </lineage>
</organism>
<evidence type="ECO:0000313" key="2">
    <source>
        <dbReference type="Proteomes" id="UP000008311"/>
    </source>
</evidence>
<sequence>MLFTSSVTIEGSGGQGKKKCFKQHIFLVHSGKHRISGWLTQLSGYKQDESVSRWNSNKFRNQESFVLDKSKKSTR</sequence>
<reference evidence="2" key="1">
    <citation type="journal article" date="2010" name="Nat. Biotechnol.">
        <title>Draft genome sequence of the oilseed species Ricinus communis.</title>
        <authorList>
            <person name="Chan A.P."/>
            <person name="Crabtree J."/>
            <person name="Zhao Q."/>
            <person name="Lorenzi H."/>
            <person name="Orvis J."/>
            <person name="Puiu D."/>
            <person name="Melake-Berhan A."/>
            <person name="Jones K.M."/>
            <person name="Redman J."/>
            <person name="Chen G."/>
            <person name="Cahoon E.B."/>
            <person name="Gedil M."/>
            <person name="Stanke M."/>
            <person name="Haas B.J."/>
            <person name="Wortman J.R."/>
            <person name="Fraser-Liggett C.M."/>
            <person name="Ravel J."/>
            <person name="Rabinowicz P.D."/>
        </authorList>
    </citation>
    <scope>NUCLEOTIDE SEQUENCE [LARGE SCALE GENOMIC DNA]</scope>
    <source>
        <strain evidence="2">cv. Hale</strain>
    </source>
</reference>